<dbReference type="Pfam" id="PF00593">
    <property type="entry name" value="TonB_dep_Rec_b-barrel"/>
    <property type="match status" value="1"/>
</dbReference>
<keyword evidence="5 9" id="KW-0798">TonB box</keyword>
<dbReference type="PANTHER" id="PTHR47234">
    <property type="match status" value="1"/>
</dbReference>
<evidence type="ECO:0000256" key="10">
    <source>
        <dbReference type="SAM" id="SignalP"/>
    </source>
</evidence>
<evidence type="ECO:0000259" key="12">
    <source>
        <dbReference type="Pfam" id="PF07715"/>
    </source>
</evidence>
<evidence type="ECO:0000256" key="6">
    <source>
        <dbReference type="ARBA" id="ARBA00023136"/>
    </source>
</evidence>
<keyword evidence="7 8" id="KW-0998">Cell outer membrane</keyword>
<dbReference type="Gene3D" id="2.40.170.20">
    <property type="entry name" value="TonB-dependent receptor, beta-barrel domain"/>
    <property type="match status" value="1"/>
</dbReference>
<feature type="signal peptide" evidence="10">
    <location>
        <begin position="1"/>
        <end position="30"/>
    </location>
</feature>
<organism evidence="13 14">
    <name type="scientific">Glaciecola siphonariae</name>
    <dbReference type="NCBI Taxonomy" id="521012"/>
    <lineage>
        <taxon>Bacteria</taxon>
        <taxon>Pseudomonadati</taxon>
        <taxon>Pseudomonadota</taxon>
        <taxon>Gammaproteobacteria</taxon>
        <taxon>Alteromonadales</taxon>
        <taxon>Alteromonadaceae</taxon>
        <taxon>Glaciecola</taxon>
    </lineage>
</organism>
<evidence type="ECO:0000256" key="9">
    <source>
        <dbReference type="RuleBase" id="RU003357"/>
    </source>
</evidence>
<feature type="domain" description="TonB-dependent receptor plug" evidence="12">
    <location>
        <begin position="54"/>
        <end position="168"/>
    </location>
</feature>
<evidence type="ECO:0000256" key="3">
    <source>
        <dbReference type="ARBA" id="ARBA00022452"/>
    </source>
</evidence>
<comment type="caution">
    <text evidence="13">The sequence shown here is derived from an EMBL/GenBank/DDBJ whole genome shotgun (WGS) entry which is preliminary data.</text>
</comment>
<dbReference type="Proteomes" id="UP001595897">
    <property type="component" value="Unassembled WGS sequence"/>
</dbReference>
<keyword evidence="3 8" id="KW-1134">Transmembrane beta strand</keyword>
<feature type="chain" id="PRO_5046634968" evidence="10">
    <location>
        <begin position="31"/>
        <end position="974"/>
    </location>
</feature>
<sequence length="974" mass="105424">MFTKAKLSCCVSAALSLSLASTALSFQAVAQEAGAEETVEKIEITGSRIKRTELSTPAPIISISAEEIARFGTPDLGSVLAELPAIAAGSTLIGNNNSNANAGLSSLDLRSLGSARTLVLVNGIRHVAGDPGTAAVDTGAIPAAMIDRVEIITGGASAIYGSDAVSGVVNIILKDDYEGTEVNISGTQDTESVDYKTHSFSLLTGATSDDGKTNVTFFAAYDRIKEVLRPQLQQAEANGTIINPLDADGSEDTENNGIPDRLRVPFVGSEMINAFGVLNPFGGGPRITFMPDGTPMDQVSRINTNSFAFGNFDQRYDSVFFTDEYINYIPEQETITLASTFRHDLNDNVRLYGDFKYVDKDIAQQFQPSFRFGNIRINATDNAFLDPVTRQRLFENGQTGNVQFARFFDDIGNRSAENDRKLYRVVAGAKGFFELSDTQFDFDVFVNKGETANTRRTLNDLIPTNLTAALDSVIDPATGQAACRSQVASAQPDGYTDPAAVNGDNCAPFNPFGFGQGSAEAYDFISGDVTREDVVTQEVIGASLTFDTAEFFELPGGPIGIALGGEYRKETSETTTDEFTKAGFFTNAATPDEYGEFDAEEYFVEVNLPILKGVFLAEELTLDGAFRSADYSHAGSTEAWQVGMKWSPIEDLTVRGTFGESVRAPNIVEAFSPQSPGFANINDPCDADNINDDPDRSANCAALGIPPGFQANDNVSINLVSGGNPDLLPEDSESKTVGIVYTPSYIENFSITVDLYDIEITNAINFLGAQDILDNCVDATGGPDANFCASIDRDPVTNDVELVRSGYINASSLTTRGIEAQILYNTDLSAFDLPGELRFNIAGNKLLELNVFEFQDRPDEINVEDGEIGDPDLQFRTSVDYRLDDWAFNYTSRFINNSALFDVSPGGGSPEDTDPGFVGSIWTHDLSAAYLHDDWMEVRFGVRNIANKVTQPYNFNALYDLLGRRVVGSVTFRF</sequence>
<proteinExistence type="inferred from homology"/>
<dbReference type="SUPFAM" id="SSF56935">
    <property type="entry name" value="Porins"/>
    <property type="match status" value="1"/>
</dbReference>
<evidence type="ECO:0000313" key="14">
    <source>
        <dbReference type="Proteomes" id="UP001595897"/>
    </source>
</evidence>
<evidence type="ECO:0000256" key="5">
    <source>
        <dbReference type="ARBA" id="ARBA00023077"/>
    </source>
</evidence>
<dbReference type="InterPro" id="IPR039426">
    <property type="entry name" value="TonB-dep_rcpt-like"/>
</dbReference>
<dbReference type="InterPro" id="IPR012910">
    <property type="entry name" value="Plug_dom"/>
</dbReference>
<evidence type="ECO:0000256" key="2">
    <source>
        <dbReference type="ARBA" id="ARBA00022448"/>
    </source>
</evidence>
<evidence type="ECO:0000256" key="4">
    <source>
        <dbReference type="ARBA" id="ARBA00022692"/>
    </source>
</evidence>
<keyword evidence="2 8" id="KW-0813">Transport</keyword>
<dbReference type="InterPro" id="IPR036942">
    <property type="entry name" value="Beta-barrel_TonB_sf"/>
</dbReference>
<evidence type="ECO:0000259" key="11">
    <source>
        <dbReference type="Pfam" id="PF00593"/>
    </source>
</evidence>
<dbReference type="RefSeq" id="WP_382406771.1">
    <property type="nucleotide sequence ID" value="NZ_JBHSGU010000002.1"/>
</dbReference>
<dbReference type="Gene3D" id="2.170.130.10">
    <property type="entry name" value="TonB-dependent receptor, plug domain"/>
    <property type="match status" value="1"/>
</dbReference>
<reference evidence="14" key="1">
    <citation type="journal article" date="2019" name="Int. J. Syst. Evol. Microbiol.">
        <title>The Global Catalogue of Microorganisms (GCM) 10K type strain sequencing project: providing services to taxonomists for standard genome sequencing and annotation.</title>
        <authorList>
            <consortium name="The Broad Institute Genomics Platform"/>
            <consortium name="The Broad Institute Genome Sequencing Center for Infectious Disease"/>
            <person name="Wu L."/>
            <person name="Ma J."/>
        </authorList>
    </citation>
    <scope>NUCLEOTIDE SEQUENCE [LARGE SCALE GENOMIC DNA]</scope>
    <source>
        <strain evidence="14">KACC 12507</strain>
    </source>
</reference>
<evidence type="ECO:0000256" key="8">
    <source>
        <dbReference type="PROSITE-ProRule" id="PRU01360"/>
    </source>
</evidence>
<comment type="subcellular location">
    <subcellularLocation>
        <location evidence="1 8">Cell outer membrane</location>
        <topology evidence="1 8">Multi-pass membrane protein</topology>
    </subcellularLocation>
</comment>
<dbReference type="EMBL" id="JBHSGU010000002">
    <property type="protein sequence ID" value="MFC4699855.1"/>
    <property type="molecule type" value="Genomic_DNA"/>
</dbReference>
<keyword evidence="13" id="KW-0675">Receptor</keyword>
<dbReference type="InterPro" id="IPR000531">
    <property type="entry name" value="Beta-barrel_TonB"/>
</dbReference>
<gene>
    <name evidence="13" type="ORF">ACFO4O_06780</name>
</gene>
<evidence type="ECO:0000313" key="13">
    <source>
        <dbReference type="EMBL" id="MFC4699855.1"/>
    </source>
</evidence>
<name>A0ABV9LUA4_9ALTE</name>
<feature type="domain" description="TonB-dependent receptor-like beta-barrel" evidence="11">
    <location>
        <begin position="526"/>
        <end position="945"/>
    </location>
</feature>
<dbReference type="PANTHER" id="PTHR47234:SF2">
    <property type="entry name" value="TONB-DEPENDENT RECEPTOR"/>
    <property type="match status" value="1"/>
</dbReference>
<comment type="similarity">
    <text evidence="8 9">Belongs to the TonB-dependent receptor family.</text>
</comment>
<evidence type="ECO:0000256" key="7">
    <source>
        <dbReference type="ARBA" id="ARBA00023237"/>
    </source>
</evidence>
<evidence type="ECO:0000256" key="1">
    <source>
        <dbReference type="ARBA" id="ARBA00004571"/>
    </source>
</evidence>
<keyword evidence="10" id="KW-0732">Signal</keyword>
<dbReference type="InterPro" id="IPR037066">
    <property type="entry name" value="Plug_dom_sf"/>
</dbReference>
<keyword evidence="14" id="KW-1185">Reference proteome</keyword>
<keyword evidence="4 8" id="KW-0812">Transmembrane</keyword>
<protein>
    <submittedName>
        <fullName evidence="13">TonB-dependent receptor plug domain-containing protein</fullName>
    </submittedName>
</protein>
<accession>A0ABV9LUA4</accession>
<keyword evidence="6 8" id="KW-0472">Membrane</keyword>
<dbReference type="Pfam" id="PF07715">
    <property type="entry name" value="Plug"/>
    <property type="match status" value="1"/>
</dbReference>
<dbReference type="PROSITE" id="PS52016">
    <property type="entry name" value="TONB_DEPENDENT_REC_3"/>
    <property type="match status" value="1"/>
</dbReference>